<gene>
    <name evidence="1" type="primary">NSF</name>
    <name evidence="1" type="ORF">SNEC2469_LOCUS16116</name>
</gene>
<sequence>MLSEWWDAAVQALRARAFVPVHELSAAVEHVAQVFTPPVLHSPWVMRFRAWAAAQAGNVTSLAELVRVIAVAPEGHYIAAPLQEALLTLLVGPAAVATSARSRACEPGRSRYHHNRPLLTLPRQRLCAGKVMSRLMTLLRPQLCVSRVMRRFFRPQHLPPPPHHKPSTQLPLMGHIHRARTGSLLQISLGPPLHAS</sequence>
<dbReference type="AlphaFoldDB" id="A0A812U9Y5"/>
<organism evidence="1 2">
    <name type="scientific">Symbiodinium necroappetens</name>
    <dbReference type="NCBI Taxonomy" id="1628268"/>
    <lineage>
        <taxon>Eukaryota</taxon>
        <taxon>Sar</taxon>
        <taxon>Alveolata</taxon>
        <taxon>Dinophyceae</taxon>
        <taxon>Suessiales</taxon>
        <taxon>Symbiodiniaceae</taxon>
        <taxon>Symbiodinium</taxon>
    </lineage>
</organism>
<evidence type="ECO:0000313" key="2">
    <source>
        <dbReference type="Proteomes" id="UP000601435"/>
    </source>
</evidence>
<dbReference type="EMBL" id="CAJNJA010026340">
    <property type="protein sequence ID" value="CAE7558397.1"/>
    <property type="molecule type" value="Genomic_DNA"/>
</dbReference>
<dbReference type="OrthoDB" id="10581806at2759"/>
<feature type="non-terminal residue" evidence="1">
    <location>
        <position position="196"/>
    </location>
</feature>
<name>A0A812U9Y5_9DINO</name>
<accession>A0A812U9Y5</accession>
<evidence type="ECO:0000313" key="1">
    <source>
        <dbReference type="EMBL" id="CAE7558397.1"/>
    </source>
</evidence>
<dbReference type="Proteomes" id="UP000601435">
    <property type="component" value="Unassembled WGS sequence"/>
</dbReference>
<keyword evidence="2" id="KW-1185">Reference proteome</keyword>
<comment type="caution">
    <text evidence="1">The sequence shown here is derived from an EMBL/GenBank/DDBJ whole genome shotgun (WGS) entry which is preliminary data.</text>
</comment>
<proteinExistence type="predicted"/>
<reference evidence="1" key="1">
    <citation type="submission" date="2021-02" db="EMBL/GenBank/DDBJ databases">
        <authorList>
            <person name="Dougan E. K."/>
            <person name="Rhodes N."/>
            <person name="Thang M."/>
            <person name="Chan C."/>
        </authorList>
    </citation>
    <scope>NUCLEOTIDE SEQUENCE</scope>
</reference>
<protein>
    <submittedName>
        <fullName evidence="1">NSF protein</fullName>
    </submittedName>
</protein>